<dbReference type="Gene3D" id="1.10.10.10">
    <property type="entry name" value="Winged helix-like DNA-binding domain superfamily/Winged helix DNA-binding domain"/>
    <property type="match status" value="1"/>
</dbReference>
<keyword evidence="1" id="KW-0227">DNA damage</keyword>
<dbReference type="GO" id="GO:0003824">
    <property type="term" value="F:catalytic activity"/>
    <property type="evidence" value="ECO:0007669"/>
    <property type="project" value="InterPro"/>
</dbReference>
<dbReference type="InterPro" id="IPR036388">
    <property type="entry name" value="WH-like_DNA-bd_sf"/>
</dbReference>
<evidence type="ECO:0000256" key="1">
    <source>
        <dbReference type="ARBA" id="ARBA00022763"/>
    </source>
</evidence>
<proteinExistence type="predicted"/>
<name>A0A381TZ05_9ZZZZ</name>
<evidence type="ECO:0000259" key="2">
    <source>
        <dbReference type="Pfam" id="PF01035"/>
    </source>
</evidence>
<dbReference type="PANTHER" id="PTHR42942">
    <property type="entry name" value="6-O-METHYLGUANINE DNA METHYLTRANSFERASE"/>
    <property type="match status" value="1"/>
</dbReference>
<dbReference type="Pfam" id="PF01035">
    <property type="entry name" value="DNA_binding_1"/>
    <property type="match status" value="1"/>
</dbReference>
<dbReference type="InterPro" id="IPR014048">
    <property type="entry name" value="MethylDNA_cys_MeTrfase_DNA-bd"/>
</dbReference>
<reference evidence="3" key="1">
    <citation type="submission" date="2018-05" db="EMBL/GenBank/DDBJ databases">
        <authorList>
            <person name="Lanie J.A."/>
            <person name="Ng W.-L."/>
            <person name="Kazmierczak K.M."/>
            <person name="Andrzejewski T.M."/>
            <person name="Davidsen T.M."/>
            <person name="Wayne K.J."/>
            <person name="Tettelin H."/>
            <person name="Glass J.I."/>
            <person name="Rusch D."/>
            <person name="Podicherti R."/>
            <person name="Tsui H.-C.T."/>
            <person name="Winkler M.E."/>
        </authorList>
    </citation>
    <scope>NUCLEOTIDE SEQUENCE</scope>
</reference>
<dbReference type="CDD" id="cd06445">
    <property type="entry name" value="ATase"/>
    <property type="match status" value="1"/>
</dbReference>
<dbReference type="InterPro" id="IPR052520">
    <property type="entry name" value="ATL_DNA_repair"/>
</dbReference>
<organism evidence="3">
    <name type="scientific">marine metagenome</name>
    <dbReference type="NCBI Taxonomy" id="408172"/>
    <lineage>
        <taxon>unclassified sequences</taxon>
        <taxon>metagenomes</taxon>
        <taxon>ecological metagenomes</taxon>
    </lineage>
</organism>
<accession>A0A381TZ05</accession>
<dbReference type="PANTHER" id="PTHR42942:SF1">
    <property type="entry name" value="ALKYLTRANSFERASE-LIKE PROTEIN 1"/>
    <property type="match status" value="1"/>
</dbReference>
<dbReference type="AlphaFoldDB" id="A0A381TZ05"/>
<gene>
    <name evidence="3" type="ORF">METZ01_LOCUS74066</name>
</gene>
<dbReference type="GO" id="GO:0006281">
    <property type="term" value="P:DNA repair"/>
    <property type="evidence" value="ECO:0007669"/>
    <property type="project" value="InterPro"/>
</dbReference>
<feature type="domain" description="Methylated-DNA-[protein]-cysteine S-methyltransferase DNA binding" evidence="2">
    <location>
        <begin position="14"/>
        <end position="92"/>
    </location>
</feature>
<dbReference type="SUPFAM" id="SSF46767">
    <property type="entry name" value="Methylated DNA-protein cysteine methyltransferase, C-terminal domain"/>
    <property type="match status" value="1"/>
</dbReference>
<evidence type="ECO:0000313" key="3">
    <source>
        <dbReference type="EMBL" id="SVA21212.1"/>
    </source>
</evidence>
<protein>
    <recommendedName>
        <fullName evidence="2">Methylated-DNA-[protein]-cysteine S-methyltransferase DNA binding domain-containing protein</fullName>
    </recommendedName>
</protein>
<sequence>MDLSNRESDKSIFATILDIVRSIPYGQVATYGQIAEKVGTRNARLVGYALSGVNSPHDGLPWHRVINRFGKISFRPGDSMCLQKELLISEGIRFDSEGRVDLEKYGWRVKQ</sequence>
<dbReference type="EMBL" id="UINC01005419">
    <property type="protein sequence ID" value="SVA21212.1"/>
    <property type="molecule type" value="Genomic_DNA"/>
</dbReference>
<dbReference type="InterPro" id="IPR036217">
    <property type="entry name" value="MethylDNA_cys_MeTrfase_DNAb"/>
</dbReference>